<evidence type="ECO:0000313" key="1">
    <source>
        <dbReference type="EMBL" id="KAE9036537.1"/>
    </source>
</evidence>
<protein>
    <recommendedName>
        <fullName evidence="3">Reverse transcriptase domain-containing protein</fullName>
    </recommendedName>
</protein>
<organism evidence="1 2">
    <name type="scientific">Phytophthora rubi</name>
    <dbReference type="NCBI Taxonomy" id="129364"/>
    <lineage>
        <taxon>Eukaryota</taxon>
        <taxon>Sar</taxon>
        <taxon>Stramenopiles</taxon>
        <taxon>Oomycota</taxon>
        <taxon>Peronosporomycetes</taxon>
        <taxon>Peronosporales</taxon>
        <taxon>Peronosporaceae</taxon>
        <taxon>Phytophthora</taxon>
    </lineage>
</organism>
<dbReference type="AlphaFoldDB" id="A0A6A3MXP5"/>
<reference evidence="1 2" key="1">
    <citation type="submission" date="2018-09" db="EMBL/GenBank/DDBJ databases">
        <title>Genomic investigation of the strawberry pathogen Phytophthora fragariae indicates pathogenicity is determined by transcriptional variation in three key races.</title>
        <authorList>
            <person name="Adams T.M."/>
            <person name="Armitage A.D."/>
            <person name="Sobczyk M.K."/>
            <person name="Bates H.J."/>
            <person name="Dunwell J.M."/>
            <person name="Nellist C.F."/>
            <person name="Harrison R.J."/>
        </authorList>
    </citation>
    <scope>NUCLEOTIDE SEQUENCE [LARGE SCALE GENOMIC DNA]</scope>
    <source>
        <strain evidence="1 2">SCRP324</strain>
    </source>
</reference>
<evidence type="ECO:0000313" key="2">
    <source>
        <dbReference type="Proteomes" id="UP000435112"/>
    </source>
</evidence>
<sequence length="36" mass="3931">MLATDVIEEGKGAWGFPVVLVKKKDGSVRFCIDYSA</sequence>
<proteinExistence type="predicted"/>
<dbReference type="Gene3D" id="3.10.10.10">
    <property type="entry name" value="HIV Type 1 Reverse Transcriptase, subunit A, domain 1"/>
    <property type="match status" value="1"/>
</dbReference>
<comment type="caution">
    <text evidence="1">The sequence shown here is derived from an EMBL/GenBank/DDBJ whole genome shotgun (WGS) entry which is preliminary data.</text>
</comment>
<accession>A0A6A3MXP5</accession>
<evidence type="ECO:0008006" key="3">
    <source>
        <dbReference type="Google" id="ProtNLM"/>
    </source>
</evidence>
<dbReference type="InterPro" id="IPR043502">
    <property type="entry name" value="DNA/RNA_pol_sf"/>
</dbReference>
<dbReference type="EMBL" id="QXFU01000328">
    <property type="protein sequence ID" value="KAE9036537.1"/>
    <property type="molecule type" value="Genomic_DNA"/>
</dbReference>
<dbReference type="Proteomes" id="UP000435112">
    <property type="component" value="Unassembled WGS sequence"/>
</dbReference>
<dbReference type="OrthoDB" id="6784012at2759"/>
<gene>
    <name evidence="1" type="ORF">PR002_g7039</name>
</gene>
<name>A0A6A3MXP5_9STRA</name>
<dbReference type="SUPFAM" id="SSF56672">
    <property type="entry name" value="DNA/RNA polymerases"/>
    <property type="match status" value="1"/>
</dbReference>